<dbReference type="PaxDb" id="67767-A0A0J7JWI9"/>
<gene>
    <name evidence="1" type="ORF">RF55_23608</name>
</gene>
<dbReference type="AlphaFoldDB" id="A0A0J7JWI9"/>
<reference evidence="1 2" key="1">
    <citation type="submission" date="2015-04" db="EMBL/GenBank/DDBJ databases">
        <title>Lasius niger genome sequencing.</title>
        <authorList>
            <person name="Konorov E.A."/>
            <person name="Nikitin M.A."/>
            <person name="Kirill M.V."/>
            <person name="Chang P."/>
        </authorList>
    </citation>
    <scope>NUCLEOTIDE SEQUENCE [LARGE SCALE GENOMIC DNA]</scope>
    <source>
        <tissue evidence="1">Whole</tissue>
    </source>
</reference>
<proteinExistence type="predicted"/>
<organism evidence="1 2">
    <name type="scientific">Lasius niger</name>
    <name type="common">Black garden ant</name>
    <dbReference type="NCBI Taxonomy" id="67767"/>
    <lineage>
        <taxon>Eukaryota</taxon>
        <taxon>Metazoa</taxon>
        <taxon>Ecdysozoa</taxon>
        <taxon>Arthropoda</taxon>
        <taxon>Hexapoda</taxon>
        <taxon>Insecta</taxon>
        <taxon>Pterygota</taxon>
        <taxon>Neoptera</taxon>
        <taxon>Endopterygota</taxon>
        <taxon>Hymenoptera</taxon>
        <taxon>Apocrita</taxon>
        <taxon>Aculeata</taxon>
        <taxon>Formicoidea</taxon>
        <taxon>Formicidae</taxon>
        <taxon>Formicinae</taxon>
        <taxon>Lasius</taxon>
        <taxon>Lasius</taxon>
    </lineage>
</organism>
<dbReference type="EMBL" id="LBMM01026926">
    <property type="protein sequence ID" value="KMQ82266.1"/>
    <property type="molecule type" value="Genomic_DNA"/>
</dbReference>
<evidence type="ECO:0000313" key="1">
    <source>
        <dbReference type="EMBL" id="KMQ82266.1"/>
    </source>
</evidence>
<dbReference type="Proteomes" id="UP000036403">
    <property type="component" value="Unassembled WGS sequence"/>
</dbReference>
<accession>A0A0J7JWI9</accession>
<evidence type="ECO:0000313" key="2">
    <source>
        <dbReference type="Proteomes" id="UP000036403"/>
    </source>
</evidence>
<keyword evidence="2" id="KW-1185">Reference proteome</keyword>
<comment type="caution">
    <text evidence="1">The sequence shown here is derived from an EMBL/GenBank/DDBJ whole genome shotgun (WGS) entry which is preliminary data.</text>
</comment>
<feature type="non-terminal residue" evidence="1">
    <location>
        <position position="197"/>
    </location>
</feature>
<name>A0A0J7JWI9_LASNI</name>
<protein>
    <submittedName>
        <fullName evidence="1">Aaa-like domain protein</fullName>
    </submittedName>
</protein>
<sequence length="197" mass="20940">MISLQNAGGIWAQLVGPQGVQNLTVGCNLGADGGDCETGSNTQIFIQDDPTLWLTITGPGNINTQYGTASTYQFKAVDINGNDVTDQCNWSSVKQPNSNAIQGYNSAFSFDSKGLLTIACATDFFDRFSNSVEIKASIKASVNQDGKIGHINTHLSINPTPTNGTIVGETSLSTIAGNVKRVQYHAFDENQKDITSA</sequence>